<comment type="caution">
    <text evidence="2">The sequence shown here is derived from an EMBL/GenBank/DDBJ whole genome shotgun (WGS) entry which is preliminary data.</text>
</comment>
<organism evidence="2 3">
    <name type="scientific">Alistipes finegoldii</name>
    <dbReference type="NCBI Taxonomy" id="214856"/>
    <lineage>
        <taxon>Bacteria</taxon>
        <taxon>Pseudomonadati</taxon>
        <taxon>Bacteroidota</taxon>
        <taxon>Bacteroidia</taxon>
        <taxon>Bacteroidales</taxon>
        <taxon>Rikenellaceae</taxon>
        <taxon>Alistipes</taxon>
    </lineage>
</organism>
<name>A0AA37KTA3_9BACT</name>
<dbReference type="EMBL" id="BQOL01000002">
    <property type="protein sequence ID" value="GKI19848.1"/>
    <property type="molecule type" value="Genomic_DNA"/>
</dbReference>
<dbReference type="Pfam" id="PF16249">
    <property type="entry name" value="DUF4906"/>
    <property type="match status" value="1"/>
</dbReference>
<dbReference type="InterPro" id="IPR032594">
    <property type="entry name" value="DUF4906"/>
</dbReference>
<accession>A0AA37KTA3</accession>
<dbReference type="RefSeq" id="WP_227042959.1">
    <property type="nucleotide sequence ID" value="NZ_AP025581.1"/>
</dbReference>
<evidence type="ECO:0000313" key="3">
    <source>
        <dbReference type="Proteomes" id="UP001055105"/>
    </source>
</evidence>
<dbReference type="Proteomes" id="UP001055105">
    <property type="component" value="Unassembled WGS sequence"/>
</dbReference>
<gene>
    <name evidence="2" type="ORF">CE91St16_27560</name>
</gene>
<protein>
    <recommendedName>
        <fullName evidence="1">DUF4906 domain-containing protein</fullName>
    </recommendedName>
</protein>
<evidence type="ECO:0000259" key="1">
    <source>
        <dbReference type="Pfam" id="PF16249"/>
    </source>
</evidence>
<proteinExistence type="predicted"/>
<feature type="domain" description="DUF4906" evidence="1">
    <location>
        <begin position="221"/>
        <end position="293"/>
    </location>
</feature>
<dbReference type="PROSITE" id="PS51257">
    <property type="entry name" value="PROKAR_LIPOPROTEIN"/>
    <property type="match status" value="1"/>
</dbReference>
<sequence length="839" mass="91979">MISIKKYLKLSVLIAFGAFLTSCEQDTNLSLEIQESVYLRFNTTPDPILTTRATGSVDDSVAESTTIKDLNVFIWNNLFSYHKYYTSVSVATMQIIAGNYHIVAIGNAGKDLGNADVSTLHTTTLAQLDIDTYNNAVMTYMGELSTTAGTNINLPLKRTYAYVAFNFSIASSFPDCTLLSYRLHNVPSTTTLATPASGEYTNAALCTGTTAYYSLNGTTASDQTYIFENCQPDVPFITTEKDRTKDNAPAAATYMELNCSHTDGRLFTLRLYLGNGSPSSFTLKRNTRTLYNITIYSEMDARVTSTEATYYPISQQIIPAGGGNGYYDLGTVSYTATDATELAEACFPTLNVGTLLESKGGQLQAFKNGTWENIRSSDALMIPTGNISGTTATMKYRAYIPTAYLSTASTIQQHMDAKYMVAENQYQTLASVDATTRFGYKATVRCSSPKASFTLSATNPQAGWIDASDPEKNICIETAASNRSVRYVINSTEAVIKNFAGVYDDETGTAVGQVTASTKTSITGIFPVNKTGSYTIRFETAAITTSETNQNQTYMLNRNTITVQDTESHPVLNIALECKEGDGIFLRNATFDSTEKTWSGSEETHRMVYRQTTAAGKVQLPIVFVPLKSGTLPYTITVSDDTGSILVTKTVTNTISKTDCTWNADLMIDPDSYKTYSESKQCGAYYEDINICLRIRTKTPLDYVGAGFEINAPVAFRFLTGLSGSAFGHYPPNPPARPIVGGAEGGILLETTLTLNFKNKEQKIRIYPIKGGWGNTYVGSSSWCRDLTIYEEEQYEDYDWKVYISNGVDFKGQKVEIQLLNEPQINLTINKTLTDGAVI</sequence>
<dbReference type="AlphaFoldDB" id="A0AA37KTA3"/>
<evidence type="ECO:0000313" key="2">
    <source>
        <dbReference type="EMBL" id="GKI19848.1"/>
    </source>
</evidence>
<reference evidence="2" key="1">
    <citation type="submission" date="2022-01" db="EMBL/GenBank/DDBJ databases">
        <title>Novel bile acid biosynthetic pathways are enriched in the microbiome of centenarians.</title>
        <authorList>
            <person name="Sato Y."/>
            <person name="Atarashi K."/>
            <person name="Plichta R.D."/>
            <person name="Arai Y."/>
            <person name="Sasajima S."/>
            <person name="Kearney M.S."/>
            <person name="Suda W."/>
            <person name="Takeshita K."/>
            <person name="Sasaki T."/>
            <person name="Okamoto S."/>
            <person name="Skelly N.A."/>
            <person name="Okamura Y."/>
            <person name="Vlamakis H."/>
            <person name="Li Y."/>
            <person name="Tanoue T."/>
            <person name="Takei H."/>
            <person name="Nittono H."/>
            <person name="Narushima S."/>
            <person name="Irie J."/>
            <person name="Itoh H."/>
            <person name="Moriya K."/>
            <person name="Sugiura Y."/>
            <person name="Suematsu M."/>
            <person name="Moritoki N."/>
            <person name="Shibata S."/>
            <person name="Littman R.D."/>
            <person name="Fischbach A.M."/>
            <person name="Uwamino Y."/>
            <person name="Inoue T."/>
            <person name="Honda A."/>
            <person name="Hattori M."/>
            <person name="Murai T."/>
            <person name="Xavier J.R."/>
            <person name="Hirose N."/>
            <person name="Honda K."/>
        </authorList>
    </citation>
    <scope>NUCLEOTIDE SEQUENCE</scope>
    <source>
        <strain evidence="2">CE91-St16</strain>
    </source>
</reference>